<dbReference type="PROSITE" id="PS50931">
    <property type="entry name" value="HTH_LYSR"/>
    <property type="match status" value="1"/>
</dbReference>
<keyword evidence="5" id="KW-0804">Transcription</keyword>
<evidence type="ECO:0000256" key="3">
    <source>
        <dbReference type="ARBA" id="ARBA00023015"/>
    </source>
</evidence>
<evidence type="ECO:0000313" key="8">
    <source>
        <dbReference type="Proteomes" id="UP000886476"/>
    </source>
</evidence>
<name>A0ABX2C7Y5_9BRAD</name>
<dbReference type="RefSeq" id="WP_172108485.1">
    <property type="nucleotide sequence ID" value="NZ_JABFDN010000001.1"/>
</dbReference>
<proteinExistence type="inferred from homology"/>
<dbReference type="InterPro" id="IPR036390">
    <property type="entry name" value="WH_DNA-bd_sf"/>
</dbReference>
<organism evidence="7 8">
    <name type="scientific">Bradyrhizobium aeschynomenes</name>
    <dbReference type="NCBI Taxonomy" id="2734909"/>
    <lineage>
        <taxon>Bacteria</taxon>
        <taxon>Pseudomonadati</taxon>
        <taxon>Pseudomonadota</taxon>
        <taxon>Alphaproteobacteria</taxon>
        <taxon>Hyphomicrobiales</taxon>
        <taxon>Nitrobacteraceae</taxon>
        <taxon>Bradyrhizobium</taxon>
    </lineage>
</organism>
<dbReference type="Pfam" id="PF03466">
    <property type="entry name" value="LysR_substrate"/>
    <property type="match status" value="1"/>
</dbReference>
<protein>
    <submittedName>
        <fullName evidence="7">LysR family transcriptional regulator</fullName>
    </submittedName>
</protein>
<keyword evidence="3" id="KW-0805">Transcription regulation</keyword>
<dbReference type="EMBL" id="JABFDN010000001">
    <property type="protein sequence ID" value="NPU63760.1"/>
    <property type="molecule type" value="Genomic_DNA"/>
</dbReference>
<dbReference type="InterPro" id="IPR050176">
    <property type="entry name" value="LTTR"/>
</dbReference>
<dbReference type="Gene3D" id="1.10.10.10">
    <property type="entry name" value="Winged helix-like DNA-binding domain superfamily/Winged helix DNA-binding domain"/>
    <property type="match status" value="1"/>
</dbReference>
<gene>
    <name evidence="7" type="ORF">HL667_01985</name>
</gene>
<dbReference type="SUPFAM" id="SSF46785">
    <property type="entry name" value="Winged helix' DNA-binding domain"/>
    <property type="match status" value="1"/>
</dbReference>
<comment type="function">
    <text evidence="1">NodD regulates the expression of the nodABCFE genes which encode other nodulation proteins. NodD is also a negative regulator of its own expression. Binds flavonoids as inducers.</text>
</comment>
<accession>A0ABX2C7Y5</accession>
<keyword evidence="4" id="KW-0238">DNA-binding</keyword>
<dbReference type="PANTHER" id="PTHR30579:SF7">
    <property type="entry name" value="HTH-TYPE TRANSCRIPTIONAL REGULATOR LRHA-RELATED"/>
    <property type="match status" value="1"/>
</dbReference>
<sequence length="285" mass="29550">MQTTLDIAAVRAFLLVSDLESFTRTAEALGTTQAAISLKLQRLEAALGKRLLERSPRAVRLSADGAAFIDNARALVAAHDLALTAAPKIRPRLSLGISDHAAGPELVPMLQKFQAMTLELTLSVGIGLSRDLLDRYDAGSLDAVIVRQEASRRGGETLADDDFGWFASPRFRAPAGGPLPLAVLAAPCGVRAIAVRALDKARLPYAEAFVGGGVAAVTAAAQAGLAIAPLARRIAPASLVEIGSALGLPKLARSKVVLHANVGDSAKRTALRALAAAFRSASASK</sequence>
<evidence type="ECO:0000256" key="2">
    <source>
        <dbReference type="ARBA" id="ARBA00009437"/>
    </source>
</evidence>
<comment type="similarity">
    <text evidence="2">Belongs to the LysR transcriptional regulatory family.</text>
</comment>
<dbReference type="Pfam" id="PF00126">
    <property type="entry name" value="HTH_1"/>
    <property type="match status" value="1"/>
</dbReference>
<evidence type="ECO:0000256" key="4">
    <source>
        <dbReference type="ARBA" id="ARBA00023125"/>
    </source>
</evidence>
<evidence type="ECO:0000256" key="1">
    <source>
        <dbReference type="ARBA" id="ARBA00003502"/>
    </source>
</evidence>
<dbReference type="InterPro" id="IPR000847">
    <property type="entry name" value="LysR_HTH_N"/>
</dbReference>
<reference evidence="7" key="1">
    <citation type="submission" date="2020-05" db="EMBL/GenBank/DDBJ databases">
        <title>Nod-independent and nitrogen-fixing Bradyrhizobium aeschynomene sp. nov. isolated from nodules of Aeschynomene indica.</title>
        <authorList>
            <person name="Zhang Z."/>
        </authorList>
    </citation>
    <scope>NUCLEOTIDE SEQUENCE</scope>
    <source>
        <strain evidence="7">83012</strain>
    </source>
</reference>
<dbReference type="Proteomes" id="UP000886476">
    <property type="component" value="Unassembled WGS sequence"/>
</dbReference>
<dbReference type="PANTHER" id="PTHR30579">
    <property type="entry name" value="TRANSCRIPTIONAL REGULATOR"/>
    <property type="match status" value="1"/>
</dbReference>
<keyword evidence="8" id="KW-1185">Reference proteome</keyword>
<feature type="domain" description="HTH lysR-type" evidence="6">
    <location>
        <begin position="5"/>
        <end position="62"/>
    </location>
</feature>
<dbReference type="InterPro" id="IPR036388">
    <property type="entry name" value="WH-like_DNA-bd_sf"/>
</dbReference>
<evidence type="ECO:0000259" key="6">
    <source>
        <dbReference type="PROSITE" id="PS50931"/>
    </source>
</evidence>
<evidence type="ECO:0000313" key="7">
    <source>
        <dbReference type="EMBL" id="NPU63760.1"/>
    </source>
</evidence>
<dbReference type="PRINTS" id="PR00039">
    <property type="entry name" value="HTHLYSR"/>
</dbReference>
<dbReference type="SUPFAM" id="SSF53850">
    <property type="entry name" value="Periplasmic binding protein-like II"/>
    <property type="match status" value="1"/>
</dbReference>
<dbReference type="Gene3D" id="3.40.190.10">
    <property type="entry name" value="Periplasmic binding protein-like II"/>
    <property type="match status" value="2"/>
</dbReference>
<dbReference type="InterPro" id="IPR005119">
    <property type="entry name" value="LysR_subst-bd"/>
</dbReference>
<evidence type="ECO:0000256" key="5">
    <source>
        <dbReference type="ARBA" id="ARBA00023163"/>
    </source>
</evidence>
<comment type="caution">
    <text evidence="7">The sequence shown here is derived from an EMBL/GenBank/DDBJ whole genome shotgun (WGS) entry which is preliminary data.</text>
</comment>